<accession>A0A1Y4M3S0</accession>
<dbReference type="InterPro" id="IPR036291">
    <property type="entry name" value="NAD(P)-bd_dom_sf"/>
</dbReference>
<dbReference type="AlphaFoldDB" id="A0A1Y4M3S0"/>
<evidence type="ECO:0000256" key="2">
    <source>
        <dbReference type="ARBA" id="ARBA00023002"/>
    </source>
</evidence>
<keyword evidence="2" id="KW-0560">Oxidoreductase</keyword>
<dbReference type="Gene3D" id="3.30.360.10">
    <property type="entry name" value="Dihydrodipicolinate Reductase, domain 2"/>
    <property type="match status" value="1"/>
</dbReference>
<dbReference type="SUPFAM" id="SSF55347">
    <property type="entry name" value="Glyceraldehyde-3-phosphate dehydrogenase-like, C-terminal domain"/>
    <property type="match status" value="1"/>
</dbReference>
<gene>
    <name evidence="5" type="ORF">B5F14_01040</name>
</gene>
<dbReference type="Proteomes" id="UP000195447">
    <property type="component" value="Unassembled WGS sequence"/>
</dbReference>
<proteinExistence type="inferred from homology"/>
<dbReference type="GO" id="GO:0016491">
    <property type="term" value="F:oxidoreductase activity"/>
    <property type="evidence" value="ECO:0007669"/>
    <property type="project" value="UniProtKB-KW"/>
</dbReference>
<dbReference type="InterPro" id="IPR000683">
    <property type="entry name" value="Gfo/Idh/MocA-like_OxRdtase_N"/>
</dbReference>
<protein>
    <submittedName>
        <fullName evidence="5">Uncharacterized protein</fullName>
    </submittedName>
</protein>
<dbReference type="PANTHER" id="PTHR22604">
    <property type="entry name" value="OXIDOREDUCTASES"/>
    <property type="match status" value="1"/>
</dbReference>
<sequence>MPFFKGGLFMVNMVIYGLGKISKRVCNGCLGAKHMNLYGFVSRDIQKARSYQKEFNAQKAYDSINEVYEDDQVDVLYLCTPNYLHYEQIKEALENKKSVICEKPMVLKDSQLDELFELAKRNKVFLMEAHKTAFNPLLVKVKEMIQEGAIGDIYYIDAEYSHNILNDDPNFEQWVFGQSGGASRDIGVYPACFSNYFAQSDIVSHYIVKSGYKDLPCDFFFQSLLEYESGIKASIKSSWLYDKEHKGTGYIYGTKGYFKIPAYWKGKEAFLIQGDKTTKITVDFYSDFTSEIEHAAKCIESNCFESNIMSLHASKEILKAIGQH</sequence>
<name>A0A1Y4M3S0_9FIRM</name>
<feature type="domain" description="Gfo/Idh/MocA-like oxidoreductase N-terminal" evidence="3">
    <location>
        <begin position="12"/>
        <end position="130"/>
    </location>
</feature>
<dbReference type="InterPro" id="IPR050984">
    <property type="entry name" value="Gfo/Idh/MocA_domain"/>
</dbReference>
<evidence type="ECO:0000313" key="6">
    <source>
        <dbReference type="Proteomes" id="UP000195447"/>
    </source>
</evidence>
<reference evidence="6" key="1">
    <citation type="submission" date="2017-04" db="EMBL/GenBank/DDBJ databases">
        <title>Function of individual gut microbiota members based on whole genome sequencing of pure cultures obtained from chicken caecum.</title>
        <authorList>
            <person name="Medvecky M."/>
            <person name="Cejkova D."/>
            <person name="Polansky O."/>
            <person name="Karasova D."/>
            <person name="Kubasova T."/>
            <person name="Cizek A."/>
            <person name="Rychlik I."/>
        </authorList>
    </citation>
    <scope>NUCLEOTIDE SEQUENCE [LARGE SCALE GENOMIC DNA]</scope>
    <source>
        <strain evidence="6">An178</strain>
    </source>
</reference>
<organism evidence="5 6">
    <name type="scientific">Faecalitalea cylindroides</name>
    <dbReference type="NCBI Taxonomy" id="39483"/>
    <lineage>
        <taxon>Bacteria</taxon>
        <taxon>Bacillati</taxon>
        <taxon>Bacillota</taxon>
        <taxon>Erysipelotrichia</taxon>
        <taxon>Erysipelotrichales</taxon>
        <taxon>Erysipelotrichaceae</taxon>
        <taxon>Faecalitalea</taxon>
    </lineage>
</organism>
<dbReference type="Pfam" id="PF01408">
    <property type="entry name" value="GFO_IDH_MocA"/>
    <property type="match status" value="1"/>
</dbReference>
<evidence type="ECO:0000313" key="5">
    <source>
        <dbReference type="EMBL" id="OUP62001.1"/>
    </source>
</evidence>
<keyword evidence="6" id="KW-1185">Reference proteome</keyword>
<dbReference type="PANTHER" id="PTHR22604:SF105">
    <property type="entry name" value="TRANS-1,2-DIHYDROBENZENE-1,2-DIOL DEHYDROGENASE"/>
    <property type="match status" value="1"/>
</dbReference>
<feature type="domain" description="GFO/IDH/MocA-like oxidoreductase" evidence="4">
    <location>
        <begin position="140"/>
        <end position="258"/>
    </location>
</feature>
<dbReference type="Gene3D" id="3.40.50.720">
    <property type="entry name" value="NAD(P)-binding Rossmann-like Domain"/>
    <property type="match status" value="1"/>
</dbReference>
<comment type="similarity">
    <text evidence="1">Belongs to the Gfo/Idh/MocA family.</text>
</comment>
<dbReference type="Pfam" id="PF22725">
    <property type="entry name" value="GFO_IDH_MocA_C3"/>
    <property type="match status" value="1"/>
</dbReference>
<evidence type="ECO:0000259" key="3">
    <source>
        <dbReference type="Pfam" id="PF01408"/>
    </source>
</evidence>
<dbReference type="InterPro" id="IPR055170">
    <property type="entry name" value="GFO_IDH_MocA-like_dom"/>
</dbReference>
<dbReference type="GO" id="GO:0000166">
    <property type="term" value="F:nucleotide binding"/>
    <property type="evidence" value="ECO:0007669"/>
    <property type="project" value="InterPro"/>
</dbReference>
<dbReference type="SUPFAM" id="SSF51735">
    <property type="entry name" value="NAD(P)-binding Rossmann-fold domains"/>
    <property type="match status" value="1"/>
</dbReference>
<evidence type="ECO:0000256" key="1">
    <source>
        <dbReference type="ARBA" id="ARBA00010928"/>
    </source>
</evidence>
<comment type="caution">
    <text evidence="5">The sequence shown here is derived from an EMBL/GenBank/DDBJ whole genome shotgun (WGS) entry which is preliminary data.</text>
</comment>
<evidence type="ECO:0000259" key="4">
    <source>
        <dbReference type="Pfam" id="PF22725"/>
    </source>
</evidence>
<dbReference type="EMBL" id="NFKM01000001">
    <property type="protein sequence ID" value="OUP62001.1"/>
    <property type="molecule type" value="Genomic_DNA"/>
</dbReference>